<keyword evidence="7" id="KW-1185">Reference proteome</keyword>
<keyword evidence="2" id="KW-0238">DNA-binding</keyword>
<evidence type="ECO:0000259" key="4">
    <source>
        <dbReference type="PROSITE" id="PS50042"/>
    </source>
</evidence>
<dbReference type="RefSeq" id="WP_040288047.1">
    <property type="nucleotide sequence ID" value="NZ_AFXZ01000013.1"/>
</dbReference>
<dbReference type="STRING" id="1046627.BZARG_1485"/>
<dbReference type="InterPro" id="IPR018490">
    <property type="entry name" value="cNMP-bd_dom_sf"/>
</dbReference>
<keyword evidence="1" id="KW-0805">Transcription regulation</keyword>
<dbReference type="Gene3D" id="1.10.10.10">
    <property type="entry name" value="Winged helix-like DNA-binding domain superfamily/Winged helix DNA-binding domain"/>
    <property type="match status" value="1"/>
</dbReference>
<dbReference type="GO" id="GO:0005829">
    <property type="term" value="C:cytosol"/>
    <property type="evidence" value="ECO:0007669"/>
    <property type="project" value="TreeGrafter"/>
</dbReference>
<dbReference type="InterPro" id="IPR036388">
    <property type="entry name" value="WH-like_DNA-bd_sf"/>
</dbReference>
<gene>
    <name evidence="6" type="ORF">BZARG_1485</name>
</gene>
<dbReference type="InterPro" id="IPR050397">
    <property type="entry name" value="Env_Response_Regulators"/>
</dbReference>
<dbReference type="InterPro" id="IPR036390">
    <property type="entry name" value="WH_DNA-bd_sf"/>
</dbReference>
<dbReference type="PANTHER" id="PTHR24567">
    <property type="entry name" value="CRP FAMILY TRANSCRIPTIONAL REGULATORY PROTEIN"/>
    <property type="match status" value="1"/>
</dbReference>
<reference evidence="6 7" key="1">
    <citation type="journal article" date="2008" name="Int. J. Syst. Evol. Microbiol.">
        <title>Bizionia argentinensis sp. nov., isolated from surface marine water in Antarctica.</title>
        <authorList>
            <person name="Bercovich A."/>
            <person name="Vazquez S.C."/>
            <person name="Yankilevich P."/>
            <person name="Coria S.H."/>
            <person name="Foti M."/>
            <person name="Hernandez E."/>
            <person name="Vidal A."/>
            <person name="Ruberto L."/>
            <person name="Melo C."/>
            <person name="Marenssi S."/>
            <person name="Criscuolo M."/>
            <person name="Memoli M."/>
            <person name="Arguelles M."/>
            <person name="Mac Cormack W.P."/>
        </authorList>
    </citation>
    <scope>NUCLEOTIDE SEQUENCE [LARGE SCALE GENOMIC DNA]</scope>
    <source>
        <strain evidence="6 7">JUB59</strain>
    </source>
</reference>
<evidence type="ECO:0000256" key="1">
    <source>
        <dbReference type="ARBA" id="ARBA00023015"/>
    </source>
</evidence>
<dbReference type="eggNOG" id="COG0664">
    <property type="taxonomic scope" value="Bacteria"/>
</dbReference>
<dbReference type="InterPro" id="IPR000595">
    <property type="entry name" value="cNMP-bd_dom"/>
</dbReference>
<dbReference type="GO" id="GO:0003700">
    <property type="term" value="F:DNA-binding transcription factor activity"/>
    <property type="evidence" value="ECO:0007669"/>
    <property type="project" value="TreeGrafter"/>
</dbReference>
<dbReference type="OrthoDB" id="9127033at2"/>
<dbReference type="SMART" id="SM00419">
    <property type="entry name" value="HTH_CRP"/>
    <property type="match status" value="1"/>
</dbReference>
<protein>
    <submittedName>
        <fullName evidence="6">Crp/Fnr family transcriptional regulator</fullName>
    </submittedName>
</protein>
<evidence type="ECO:0000256" key="2">
    <source>
        <dbReference type="ARBA" id="ARBA00023125"/>
    </source>
</evidence>
<dbReference type="Pfam" id="PF00027">
    <property type="entry name" value="cNMP_binding"/>
    <property type="match status" value="1"/>
</dbReference>
<proteinExistence type="predicted"/>
<evidence type="ECO:0000256" key="3">
    <source>
        <dbReference type="ARBA" id="ARBA00023163"/>
    </source>
</evidence>
<dbReference type="Pfam" id="PF13545">
    <property type="entry name" value="HTH_Crp_2"/>
    <property type="match status" value="1"/>
</dbReference>
<dbReference type="EMBL" id="AFXZ01000013">
    <property type="protein sequence ID" value="EGV44004.2"/>
    <property type="molecule type" value="Genomic_DNA"/>
</dbReference>
<sequence length="225" mass="24874">MSKCEQCIARQLNSLNAMTTEEIRNVSACKTTRFYKKGDVIFGEGESLHGVYCVRSGVCKLTKLSANGKEHTVKLMGTGELLGQRSVISDERTNLSAVALNDIELCFVPKDQIVNPLHENQSFSFDVMKQLAKDLRSAEDDLINMAQKSVKQRMAETLIHIEKVFGVGESGALNVILSREDYASIVGTATESAIRILSQFKKENLISTSGKQITIEDLEGLKRVE</sequence>
<organism evidence="6 7">
    <name type="scientific">Bizionia argentinensis JUB59</name>
    <dbReference type="NCBI Taxonomy" id="1046627"/>
    <lineage>
        <taxon>Bacteria</taxon>
        <taxon>Pseudomonadati</taxon>
        <taxon>Bacteroidota</taxon>
        <taxon>Flavobacteriia</taxon>
        <taxon>Flavobacteriales</taxon>
        <taxon>Flavobacteriaceae</taxon>
        <taxon>Bizionia</taxon>
    </lineage>
</organism>
<accession>G2EC61</accession>
<evidence type="ECO:0000313" key="6">
    <source>
        <dbReference type="EMBL" id="EGV44004.2"/>
    </source>
</evidence>
<dbReference type="SUPFAM" id="SSF51206">
    <property type="entry name" value="cAMP-binding domain-like"/>
    <property type="match status" value="1"/>
</dbReference>
<dbReference type="CDD" id="cd00038">
    <property type="entry name" value="CAP_ED"/>
    <property type="match status" value="1"/>
</dbReference>
<dbReference type="PATRIC" id="fig|1046627.3.peg.1117"/>
<dbReference type="SUPFAM" id="SSF46785">
    <property type="entry name" value="Winged helix' DNA-binding domain"/>
    <property type="match status" value="1"/>
</dbReference>
<feature type="domain" description="Cyclic nucleotide-binding" evidence="4">
    <location>
        <begin position="14"/>
        <end position="105"/>
    </location>
</feature>
<dbReference type="InterPro" id="IPR014710">
    <property type="entry name" value="RmlC-like_jellyroll"/>
</dbReference>
<comment type="caution">
    <text evidence="6">The sequence shown here is derived from an EMBL/GenBank/DDBJ whole genome shotgun (WGS) entry which is preliminary data.</text>
</comment>
<dbReference type="AlphaFoldDB" id="G2EC61"/>
<dbReference type="PANTHER" id="PTHR24567:SF58">
    <property type="entry name" value="CYCLIC AMP-BINDING REGULATORY PROTEIN"/>
    <property type="match status" value="1"/>
</dbReference>
<dbReference type="InterPro" id="IPR012318">
    <property type="entry name" value="HTH_CRP"/>
</dbReference>
<dbReference type="SMART" id="SM00100">
    <property type="entry name" value="cNMP"/>
    <property type="match status" value="1"/>
</dbReference>
<evidence type="ECO:0000259" key="5">
    <source>
        <dbReference type="PROSITE" id="PS51063"/>
    </source>
</evidence>
<evidence type="ECO:0000313" key="7">
    <source>
        <dbReference type="Proteomes" id="UP000003730"/>
    </source>
</evidence>
<dbReference type="GO" id="GO:0003677">
    <property type="term" value="F:DNA binding"/>
    <property type="evidence" value="ECO:0007669"/>
    <property type="project" value="UniProtKB-KW"/>
</dbReference>
<dbReference type="Proteomes" id="UP000003730">
    <property type="component" value="Unassembled WGS sequence"/>
</dbReference>
<keyword evidence="3" id="KW-0804">Transcription</keyword>
<feature type="domain" description="HTH crp-type" evidence="5">
    <location>
        <begin position="148"/>
        <end position="219"/>
    </location>
</feature>
<name>G2EC61_9FLAO</name>
<dbReference type="PROSITE" id="PS51063">
    <property type="entry name" value="HTH_CRP_2"/>
    <property type="match status" value="1"/>
</dbReference>
<dbReference type="Gene3D" id="2.60.120.10">
    <property type="entry name" value="Jelly Rolls"/>
    <property type="match status" value="1"/>
</dbReference>
<dbReference type="PROSITE" id="PS50042">
    <property type="entry name" value="CNMP_BINDING_3"/>
    <property type="match status" value="1"/>
</dbReference>